<evidence type="ECO:0000313" key="2">
    <source>
        <dbReference type="EMBL" id="XBX76819.1"/>
    </source>
</evidence>
<accession>A0AAU7VRK7</accession>
<proteinExistence type="predicted"/>
<sequence>MPESVTQVDADFSAASEERGTFSIAVSVYPSPAQNLLTSSYRPTFGFFFCGELREGLTLSEINQGPQPTPTAANSTVVDSIVGDHAECDYLEVTGVTNQVVLHGSTDTAFASREGSRILYAIPGVVAPSLPEQIDTSTALPLPPETDITVSLSDVPTDLQVSQSMPQIPADGQLSWTSTLGSALPPTEYRLSGVLETRQASASVALFTAGALVGVAGAAVLWVMETVVGIVRKQRPNSPSES</sequence>
<dbReference type="AlphaFoldDB" id="A0AAU7VRK7"/>
<gene>
    <name evidence="2" type="ORF">ABS642_12950</name>
</gene>
<evidence type="ECO:0000256" key="1">
    <source>
        <dbReference type="SAM" id="Phobius"/>
    </source>
</evidence>
<reference evidence="2" key="1">
    <citation type="submission" date="2024-06" db="EMBL/GenBank/DDBJ databases">
        <title>Draft genome sequence of Microbacterium sp. strain A8/3-1, isolated from Oxytropis tragacanthoides Fisch. ex DC. Root nodules in the Altai region of Russia.</title>
        <authorList>
            <person name="Sazanova A."/>
            <person name="Guro P."/>
            <person name="Kuznetsova I."/>
            <person name="Belimov A."/>
            <person name="Safronova V."/>
        </authorList>
    </citation>
    <scope>NUCLEOTIDE SEQUENCE</scope>
    <source>
        <strain evidence="2">A8/3-1</strain>
    </source>
</reference>
<keyword evidence="1" id="KW-0812">Transmembrane</keyword>
<organism evidence="2">
    <name type="scientific">Microbacterium sp. A8/3-1</name>
    <dbReference type="NCBI Taxonomy" id="3160749"/>
    <lineage>
        <taxon>Bacteria</taxon>
        <taxon>Bacillati</taxon>
        <taxon>Actinomycetota</taxon>
        <taxon>Actinomycetes</taxon>
        <taxon>Micrococcales</taxon>
        <taxon>Microbacteriaceae</taxon>
        <taxon>Microbacterium</taxon>
    </lineage>
</organism>
<dbReference type="RefSeq" id="WP_350350399.1">
    <property type="nucleotide sequence ID" value="NZ_CP158357.1"/>
</dbReference>
<keyword evidence="1" id="KW-1133">Transmembrane helix</keyword>
<feature type="transmembrane region" description="Helical" evidence="1">
    <location>
        <begin position="204"/>
        <end position="224"/>
    </location>
</feature>
<dbReference type="EMBL" id="CP158357">
    <property type="protein sequence ID" value="XBX76819.1"/>
    <property type="molecule type" value="Genomic_DNA"/>
</dbReference>
<keyword evidence="1" id="KW-0472">Membrane</keyword>
<protein>
    <submittedName>
        <fullName evidence="2">Uncharacterized protein</fullName>
    </submittedName>
</protein>
<name>A0AAU7VRK7_9MICO</name>